<organism evidence="2">
    <name type="scientific">Anguilla anguilla</name>
    <name type="common">European freshwater eel</name>
    <name type="synonym">Muraena anguilla</name>
    <dbReference type="NCBI Taxonomy" id="7936"/>
    <lineage>
        <taxon>Eukaryota</taxon>
        <taxon>Metazoa</taxon>
        <taxon>Chordata</taxon>
        <taxon>Craniata</taxon>
        <taxon>Vertebrata</taxon>
        <taxon>Euteleostomi</taxon>
        <taxon>Actinopterygii</taxon>
        <taxon>Neopterygii</taxon>
        <taxon>Teleostei</taxon>
        <taxon>Anguilliformes</taxon>
        <taxon>Anguillidae</taxon>
        <taxon>Anguilla</taxon>
    </lineage>
</organism>
<dbReference type="EMBL" id="GBXM01084471">
    <property type="protein sequence ID" value="JAH24106.1"/>
    <property type="molecule type" value="Transcribed_RNA"/>
</dbReference>
<evidence type="ECO:0000313" key="2">
    <source>
        <dbReference type="EMBL" id="JAH24106.1"/>
    </source>
</evidence>
<protein>
    <submittedName>
        <fullName evidence="2">Uncharacterized protein</fullName>
    </submittedName>
</protein>
<accession>A0A0E9R4L8</accession>
<reference evidence="2" key="1">
    <citation type="submission" date="2014-11" db="EMBL/GenBank/DDBJ databases">
        <authorList>
            <person name="Amaro Gonzalez C."/>
        </authorList>
    </citation>
    <scope>NUCLEOTIDE SEQUENCE</scope>
</reference>
<reference evidence="2" key="2">
    <citation type="journal article" date="2015" name="Fish Shellfish Immunol.">
        <title>Early steps in the European eel (Anguilla anguilla)-Vibrio vulnificus interaction in the gills: Role of the RtxA13 toxin.</title>
        <authorList>
            <person name="Callol A."/>
            <person name="Pajuelo D."/>
            <person name="Ebbesson L."/>
            <person name="Teles M."/>
            <person name="MacKenzie S."/>
            <person name="Amaro C."/>
        </authorList>
    </citation>
    <scope>NUCLEOTIDE SEQUENCE</scope>
</reference>
<dbReference type="AlphaFoldDB" id="A0A0E9R4L8"/>
<evidence type="ECO:0000256" key="1">
    <source>
        <dbReference type="SAM" id="MobiDB-lite"/>
    </source>
</evidence>
<proteinExistence type="predicted"/>
<feature type="region of interest" description="Disordered" evidence="1">
    <location>
        <begin position="1"/>
        <end position="20"/>
    </location>
</feature>
<name>A0A0E9R4L8_ANGAN</name>
<sequence length="20" mass="2300">MTQSCNKSMNLNWKKTAARS</sequence>